<sequence>MDYLFSRPPSSTYFASLPESKLREMRTSREASAGYFIAMIDVRDYADLSMRQAAGLTFISYMLSARLVVTTAPSIPFFHAIFQSLGFEKAKDIMHFDYDDQIPTPYFVLDTRGNKLHEYLDRMISSFGLAQIRDDADKGLQLLSRRERDVVDLLIQGNSNMEIAGLLYVSEATVKKHVSNIFKKYHVKNRVQFINRYNEQFSRQ</sequence>
<evidence type="ECO:0000256" key="1">
    <source>
        <dbReference type="ARBA" id="ARBA00023015"/>
    </source>
</evidence>
<evidence type="ECO:0000256" key="3">
    <source>
        <dbReference type="ARBA" id="ARBA00023163"/>
    </source>
</evidence>
<keyword evidence="2" id="KW-0238">DNA-binding</keyword>
<evidence type="ECO:0000259" key="4">
    <source>
        <dbReference type="PROSITE" id="PS50043"/>
    </source>
</evidence>
<evidence type="ECO:0000313" key="5">
    <source>
        <dbReference type="EMBL" id="TVX91453.1"/>
    </source>
</evidence>
<organism evidence="5 6">
    <name type="scientific">Cohnella terricola</name>
    <dbReference type="NCBI Taxonomy" id="1289167"/>
    <lineage>
        <taxon>Bacteria</taxon>
        <taxon>Bacillati</taxon>
        <taxon>Bacillota</taxon>
        <taxon>Bacilli</taxon>
        <taxon>Bacillales</taxon>
        <taxon>Paenibacillaceae</taxon>
        <taxon>Cohnella</taxon>
    </lineage>
</organism>
<accession>A0A559IV42</accession>
<feature type="domain" description="HTH luxR-type" evidence="4">
    <location>
        <begin position="136"/>
        <end position="201"/>
    </location>
</feature>
<proteinExistence type="predicted"/>
<dbReference type="Gene3D" id="1.10.10.10">
    <property type="entry name" value="Winged helix-like DNA-binding domain superfamily/Winged helix DNA-binding domain"/>
    <property type="match status" value="1"/>
</dbReference>
<dbReference type="GO" id="GO:0006355">
    <property type="term" value="P:regulation of DNA-templated transcription"/>
    <property type="evidence" value="ECO:0007669"/>
    <property type="project" value="InterPro"/>
</dbReference>
<dbReference type="InterPro" id="IPR036388">
    <property type="entry name" value="WH-like_DNA-bd_sf"/>
</dbReference>
<dbReference type="AlphaFoldDB" id="A0A559IV42"/>
<dbReference type="SMART" id="SM00421">
    <property type="entry name" value="HTH_LUXR"/>
    <property type="match status" value="1"/>
</dbReference>
<dbReference type="PANTHER" id="PTHR44688">
    <property type="entry name" value="DNA-BINDING TRANSCRIPTIONAL ACTIVATOR DEVR_DOSR"/>
    <property type="match status" value="1"/>
</dbReference>
<dbReference type="InterPro" id="IPR016032">
    <property type="entry name" value="Sig_transdc_resp-reg_C-effctor"/>
</dbReference>
<protein>
    <submittedName>
        <fullName evidence="5">Helix-turn-helix transcriptional regulator</fullName>
    </submittedName>
</protein>
<gene>
    <name evidence="5" type="ORF">FPZ45_25050</name>
</gene>
<evidence type="ECO:0000256" key="2">
    <source>
        <dbReference type="ARBA" id="ARBA00023125"/>
    </source>
</evidence>
<keyword evidence="3" id="KW-0804">Transcription</keyword>
<evidence type="ECO:0000313" key="6">
    <source>
        <dbReference type="Proteomes" id="UP000316330"/>
    </source>
</evidence>
<keyword evidence="1" id="KW-0805">Transcription regulation</keyword>
<dbReference type="Pfam" id="PF00196">
    <property type="entry name" value="GerE"/>
    <property type="match status" value="1"/>
</dbReference>
<dbReference type="InterPro" id="IPR000792">
    <property type="entry name" value="Tscrpt_reg_LuxR_C"/>
</dbReference>
<dbReference type="CDD" id="cd06170">
    <property type="entry name" value="LuxR_C_like"/>
    <property type="match status" value="1"/>
</dbReference>
<name>A0A559IV42_9BACL</name>
<comment type="caution">
    <text evidence="5">The sequence shown here is derived from an EMBL/GenBank/DDBJ whole genome shotgun (WGS) entry which is preliminary data.</text>
</comment>
<dbReference type="SUPFAM" id="SSF46894">
    <property type="entry name" value="C-terminal effector domain of the bipartite response regulators"/>
    <property type="match status" value="1"/>
</dbReference>
<dbReference type="GO" id="GO:0003677">
    <property type="term" value="F:DNA binding"/>
    <property type="evidence" value="ECO:0007669"/>
    <property type="project" value="UniProtKB-KW"/>
</dbReference>
<reference evidence="5 6" key="1">
    <citation type="submission" date="2019-07" db="EMBL/GenBank/DDBJ databases">
        <authorList>
            <person name="Kim J."/>
        </authorList>
    </citation>
    <scope>NUCLEOTIDE SEQUENCE [LARGE SCALE GENOMIC DNA]</scope>
    <source>
        <strain evidence="5 6">G13</strain>
    </source>
</reference>
<dbReference type="EMBL" id="VNJJ01000032">
    <property type="protein sequence ID" value="TVX91453.1"/>
    <property type="molecule type" value="Genomic_DNA"/>
</dbReference>
<dbReference type="OrthoDB" id="182489at2"/>
<dbReference type="PROSITE" id="PS50043">
    <property type="entry name" value="HTH_LUXR_2"/>
    <property type="match status" value="1"/>
</dbReference>
<dbReference type="PRINTS" id="PR00038">
    <property type="entry name" value="HTHLUXR"/>
</dbReference>
<dbReference type="Proteomes" id="UP000316330">
    <property type="component" value="Unassembled WGS sequence"/>
</dbReference>
<keyword evidence="6" id="KW-1185">Reference proteome</keyword>
<dbReference type="PROSITE" id="PS00622">
    <property type="entry name" value="HTH_LUXR_1"/>
    <property type="match status" value="1"/>
</dbReference>
<dbReference type="PANTHER" id="PTHR44688:SF25">
    <property type="entry name" value="HTH LUXR-TYPE DOMAIN-CONTAINING PROTEIN"/>
    <property type="match status" value="1"/>
</dbReference>